<accession>A0A0N4YJM2</accession>
<protein>
    <submittedName>
        <fullName evidence="3">CPSF_A domain-containing protein</fullName>
    </submittedName>
</protein>
<dbReference type="Proteomes" id="UP000271162">
    <property type="component" value="Unassembled WGS sequence"/>
</dbReference>
<evidence type="ECO:0000313" key="3">
    <source>
        <dbReference type="WBParaSite" id="NBR_0001717501-mRNA-1"/>
    </source>
</evidence>
<proteinExistence type="predicted"/>
<evidence type="ECO:0000313" key="1">
    <source>
        <dbReference type="EMBL" id="VDL80789.1"/>
    </source>
</evidence>
<gene>
    <name evidence="1" type="ORF">NBR_LOCUS17176</name>
</gene>
<name>A0A0N4YJM2_NIPBR</name>
<dbReference type="EMBL" id="UYSL01022599">
    <property type="protein sequence ID" value="VDL80789.1"/>
    <property type="molecule type" value="Genomic_DNA"/>
</dbReference>
<evidence type="ECO:0000313" key="2">
    <source>
        <dbReference type="Proteomes" id="UP000271162"/>
    </source>
</evidence>
<dbReference type="WBParaSite" id="NBR_0001717501-mRNA-1">
    <property type="protein sequence ID" value="NBR_0001717501-mRNA-1"/>
    <property type="gene ID" value="NBR_0001717501"/>
</dbReference>
<reference evidence="3" key="1">
    <citation type="submission" date="2017-02" db="UniProtKB">
        <authorList>
            <consortium name="WormBaseParasite"/>
        </authorList>
    </citation>
    <scope>IDENTIFICATION</scope>
</reference>
<dbReference type="AlphaFoldDB" id="A0A0N4YJM2"/>
<sequence length="155" mass="17557">MCSYAEQRVVCSELLRIDQHSEFRLCQRLYHTVRIDDMWGWAGRTLPPARATSAVVAAVPATILRYSPEKLYVLLAQVFRVRHFKDYKGYKVVAVELNEIIQPRACGLMDKASDFGSEDCRFESCQGRNILLLGSLLKSEVLTNRMEMALAGVGQ</sequence>
<reference evidence="1 2" key="2">
    <citation type="submission" date="2018-11" db="EMBL/GenBank/DDBJ databases">
        <authorList>
            <consortium name="Pathogen Informatics"/>
        </authorList>
    </citation>
    <scope>NUCLEOTIDE SEQUENCE [LARGE SCALE GENOMIC DNA]</scope>
</reference>
<organism evidence="3">
    <name type="scientific">Nippostrongylus brasiliensis</name>
    <name type="common">Rat hookworm</name>
    <dbReference type="NCBI Taxonomy" id="27835"/>
    <lineage>
        <taxon>Eukaryota</taxon>
        <taxon>Metazoa</taxon>
        <taxon>Ecdysozoa</taxon>
        <taxon>Nematoda</taxon>
        <taxon>Chromadorea</taxon>
        <taxon>Rhabditida</taxon>
        <taxon>Rhabditina</taxon>
        <taxon>Rhabditomorpha</taxon>
        <taxon>Strongyloidea</taxon>
        <taxon>Heligmosomidae</taxon>
        <taxon>Nippostrongylus</taxon>
    </lineage>
</organism>
<keyword evidence="2" id="KW-1185">Reference proteome</keyword>